<organism evidence="2 3">
    <name type="scientific">Vigna unguiculata</name>
    <name type="common">Cowpea</name>
    <dbReference type="NCBI Taxonomy" id="3917"/>
    <lineage>
        <taxon>Eukaryota</taxon>
        <taxon>Viridiplantae</taxon>
        <taxon>Streptophyta</taxon>
        <taxon>Embryophyta</taxon>
        <taxon>Tracheophyta</taxon>
        <taxon>Spermatophyta</taxon>
        <taxon>Magnoliopsida</taxon>
        <taxon>eudicotyledons</taxon>
        <taxon>Gunneridae</taxon>
        <taxon>Pentapetalae</taxon>
        <taxon>rosids</taxon>
        <taxon>fabids</taxon>
        <taxon>Fabales</taxon>
        <taxon>Fabaceae</taxon>
        <taxon>Papilionoideae</taxon>
        <taxon>50 kb inversion clade</taxon>
        <taxon>NPAAA clade</taxon>
        <taxon>indigoferoid/millettioid clade</taxon>
        <taxon>Phaseoleae</taxon>
        <taxon>Vigna</taxon>
    </lineage>
</organism>
<proteinExistence type="predicted"/>
<evidence type="ECO:0000256" key="1">
    <source>
        <dbReference type="SAM" id="Coils"/>
    </source>
</evidence>
<accession>A0A4D6M4W9</accession>
<name>A0A4D6M4W9_VIGUN</name>
<protein>
    <submittedName>
        <fullName evidence="2">Uncharacterized protein</fullName>
    </submittedName>
</protein>
<keyword evidence="3" id="KW-1185">Reference proteome</keyword>
<feature type="coiled-coil region" evidence="1">
    <location>
        <begin position="143"/>
        <end position="220"/>
    </location>
</feature>
<dbReference type="Proteomes" id="UP000501690">
    <property type="component" value="Linkage Group LG6"/>
</dbReference>
<evidence type="ECO:0000313" key="2">
    <source>
        <dbReference type="EMBL" id="QCD96399.1"/>
    </source>
</evidence>
<reference evidence="2 3" key="1">
    <citation type="submission" date="2019-04" db="EMBL/GenBank/DDBJ databases">
        <title>An improved genome assembly and genetic linkage map for asparagus bean, Vigna unguiculata ssp. sesquipedialis.</title>
        <authorList>
            <person name="Xia Q."/>
            <person name="Zhang R."/>
            <person name="Dong Y."/>
        </authorList>
    </citation>
    <scope>NUCLEOTIDE SEQUENCE [LARGE SCALE GENOMIC DNA]</scope>
    <source>
        <tissue evidence="2">Leaf</tissue>
    </source>
</reference>
<dbReference type="EMBL" id="CP039350">
    <property type="protein sequence ID" value="QCD96399.1"/>
    <property type="molecule type" value="Genomic_DNA"/>
</dbReference>
<evidence type="ECO:0000313" key="3">
    <source>
        <dbReference type="Proteomes" id="UP000501690"/>
    </source>
</evidence>
<sequence>MFKKGVGKDIRRVRVELLGLDSSYGIKRHEVELLELPKTIVRWDIEISLDEAILKSLDNMKQNGLVKAMVEFNSKALILSWKVDRLLQKELKEGGRKKWKRWSKNLPIPLMRRRRQLGGRRRKNWWPRRKRLSSWKVRCLDFDKKFKEKVKDLEADNEELKEKYQGIEVVELRDLKKCVVKEHINGFHKGHLVKDLGVDNEELKEKYQGIDAELRDLKKCVVQEHINGFHKGLRQAALFNDGANVDESCSDVNKDVFEGRLVDEEEIEVSKTPEELEAICVGPLAEKEEVANEEIEVFDEQALMYILSMFCLA</sequence>
<gene>
    <name evidence="2" type="ORF">DEO72_LG6g1101</name>
</gene>
<dbReference type="AlphaFoldDB" id="A0A4D6M4W9"/>
<keyword evidence="1" id="KW-0175">Coiled coil</keyword>